<protein>
    <recommendedName>
        <fullName evidence="1">Vacuolar membrane-associated protein Iml1 N-terminal domain-containing protein</fullName>
    </recommendedName>
</protein>
<dbReference type="InterPro" id="IPR048255">
    <property type="entry name" value="IML1_N"/>
</dbReference>
<reference evidence="2 4" key="1">
    <citation type="journal article" date="2013" name="Curr. Biol.">
        <title>Shared signatures of parasitism and phylogenomics unite Cryptomycota and microsporidia.</title>
        <authorList>
            <person name="James T.Y."/>
            <person name="Pelin A."/>
            <person name="Bonen L."/>
            <person name="Ahrendt S."/>
            <person name="Sain D."/>
            <person name="Corradi N."/>
            <person name="Stajich J.E."/>
        </authorList>
    </citation>
    <scope>NUCLEOTIDE SEQUENCE [LARGE SCALE GENOMIC DNA]</scope>
    <source>
        <strain evidence="2 4">CSF55</strain>
        <strain evidence="2 4">CSF55</strain>
    </source>
</reference>
<evidence type="ECO:0000313" key="2">
    <source>
        <dbReference type="EMBL" id="EPZ36956.1"/>
    </source>
</evidence>
<feature type="domain" description="Vacuolar membrane-associated protein Iml1 N-terminal" evidence="1">
    <location>
        <begin position="82"/>
        <end position="129"/>
    </location>
</feature>
<evidence type="ECO:0000313" key="5">
    <source>
        <dbReference type="Proteomes" id="UP000281549"/>
    </source>
</evidence>
<dbReference type="Proteomes" id="UP000281549">
    <property type="component" value="Unassembled WGS sequence"/>
</dbReference>
<gene>
    <name evidence="2" type="ORF">O9G_001401</name>
    <name evidence="3" type="ORF">ROZALSC1DRAFT_27966</name>
</gene>
<name>A0A075B5C2_ROZAC</name>
<evidence type="ECO:0000313" key="4">
    <source>
        <dbReference type="Proteomes" id="UP000030755"/>
    </source>
</evidence>
<dbReference type="EMBL" id="ML005045">
    <property type="protein sequence ID" value="RKP20568.1"/>
    <property type="molecule type" value="Genomic_DNA"/>
</dbReference>
<dbReference type="EMBL" id="KE560384">
    <property type="protein sequence ID" value="EPZ36956.1"/>
    <property type="molecule type" value="Genomic_DNA"/>
</dbReference>
<reference evidence="3" key="3">
    <citation type="submission" date="2018-08" db="EMBL/GenBank/DDBJ databases">
        <title>Leveraging single-cell genomics to expand the Fungal Tree of Life.</title>
        <authorList>
            <consortium name="DOE Joint Genome Institute"/>
            <person name="Ahrendt S.R."/>
            <person name="Quandt C.A."/>
            <person name="Ciobanu D."/>
            <person name="Clum A."/>
            <person name="Salamov A."/>
            <person name="Andreopoulos B."/>
            <person name="Cheng J.-F."/>
            <person name="Woyke T."/>
            <person name="Pelin A."/>
            <person name="Henrissat B."/>
            <person name="Reynolds N."/>
            <person name="Benny G.L."/>
            <person name="Smith M.E."/>
            <person name="James T.Y."/>
            <person name="Grigoriev I.V."/>
        </authorList>
    </citation>
    <scope>NUCLEOTIDE SEQUENCE</scope>
    <source>
        <strain evidence="3">CSF55</strain>
    </source>
</reference>
<evidence type="ECO:0000259" key="1">
    <source>
        <dbReference type="Pfam" id="PF12257"/>
    </source>
</evidence>
<reference evidence="5" key="2">
    <citation type="journal article" date="2018" name="Nat. Microbiol.">
        <title>Leveraging single-cell genomics to expand the fungal tree of life.</title>
        <authorList>
            <person name="Ahrendt S.R."/>
            <person name="Quandt C.A."/>
            <person name="Ciobanu D."/>
            <person name="Clum A."/>
            <person name="Salamov A."/>
            <person name="Andreopoulos B."/>
            <person name="Cheng J.F."/>
            <person name="Woyke T."/>
            <person name="Pelin A."/>
            <person name="Henrissat B."/>
            <person name="Reynolds N.K."/>
            <person name="Benny G.L."/>
            <person name="Smith M.E."/>
            <person name="James T.Y."/>
            <person name="Grigoriev I.V."/>
        </authorList>
    </citation>
    <scope>NUCLEOTIDE SEQUENCE [LARGE SCALE GENOMIC DNA]</scope>
    <source>
        <strain evidence="5">CSF55</strain>
    </source>
</reference>
<evidence type="ECO:0000313" key="3">
    <source>
        <dbReference type="EMBL" id="RKP20568.1"/>
    </source>
</evidence>
<keyword evidence="4" id="KW-1185">Reference proteome</keyword>
<dbReference type="Proteomes" id="UP000030755">
    <property type="component" value="Unassembled WGS sequence"/>
</dbReference>
<proteinExistence type="predicted"/>
<dbReference type="AlphaFoldDB" id="A0A075B5C2"/>
<accession>A0A075B5C2</accession>
<dbReference type="Pfam" id="PF12257">
    <property type="entry name" value="IML1"/>
    <property type="match status" value="1"/>
</dbReference>
<dbReference type="OrthoDB" id="39497at2759"/>
<dbReference type="HOGENOM" id="CLU_1769173_0_0_1"/>
<sequence>MSATLWIHDDNFSSRTVLHNILQLSPGDVIELEFEDINQEKMYLKIEQSKTDQIKTSNSIYLTLIPDEKYFLKRNEIRVDFVELSFRDHYISRKGLWQLQKYLQGKLVYDKMNVDYESLSRGMITTIESHKGNEWIYRFQDKVCISI</sequence>
<organism evidence="2 4">
    <name type="scientific">Rozella allomycis (strain CSF55)</name>
    <dbReference type="NCBI Taxonomy" id="988480"/>
    <lineage>
        <taxon>Eukaryota</taxon>
        <taxon>Fungi</taxon>
        <taxon>Fungi incertae sedis</taxon>
        <taxon>Cryptomycota</taxon>
        <taxon>Cryptomycota incertae sedis</taxon>
        <taxon>Rozella</taxon>
    </lineage>
</organism>